<reference evidence="3" key="1">
    <citation type="submission" date="2017-02" db="UniProtKB">
        <authorList>
            <consortium name="WormBaseParasite"/>
        </authorList>
    </citation>
    <scope>IDENTIFICATION</scope>
</reference>
<keyword evidence="2" id="KW-1185">Reference proteome</keyword>
<sequence>MMKEYGCKAFHSFMTRMNRRPILIRGLQSISVLLTWKIVSSNGVFFFHLYFKFDLAVVCEYPFSQYFN</sequence>
<dbReference type="EMBL" id="UYRR01024003">
    <property type="protein sequence ID" value="VDK33331.1"/>
    <property type="molecule type" value="Genomic_DNA"/>
</dbReference>
<dbReference type="Proteomes" id="UP000267096">
    <property type="component" value="Unassembled WGS sequence"/>
</dbReference>
<evidence type="ECO:0000313" key="2">
    <source>
        <dbReference type="Proteomes" id="UP000267096"/>
    </source>
</evidence>
<gene>
    <name evidence="1" type="ORF">ASIM_LOCUS8634</name>
</gene>
<dbReference type="AlphaFoldDB" id="A0A0M3JMJ6"/>
<dbReference type="WBParaSite" id="ASIM_0000888301-mRNA-1">
    <property type="protein sequence ID" value="ASIM_0000888301-mRNA-1"/>
    <property type="gene ID" value="ASIM_0000888301"/>
</dbReference>
<evidence type="ECO:0000313" key="3">
    <source>
        <dbReference type="WBParaSite" id="ASIM_0000888301-mRNA-1"/>
    </source>
</evidence>
<organism evidence="3">
    <name type="scientific">Anisakis simplex</name>
    <name type="common">Herring worm</name>
    <dbReference type="NCBI Taxonomy" id="6269"/>
    <lineage>
        <taxon>Eukaryota</taxon>
        <taxon>Metazoa</taxon>
        <taxon>Ecdysozoa</taxon>
        <taxon>Nematoda</taxon>
        <taxon>Chromadorea</taxon>
        <taxon>Rhabditida</taxon>
        <taxon>Spirurina</taxon>
        <taxon>Ascaridomorpha</taxon>
        <taxon>Ascaridoidea</taxon>
        <taxon>Anisakidae</taxon>
        <taxon>Anisakis</taxon>
        <taxon>Anisakis simplex complex</taxon>
    </lineage>
</organism>
<proteinExistence type="predicted"/>
<accession>A0A0M3JMJ6</accession>
<reference evidence="1 2" key="2">
    <citation type="submission" date="2018-11" db="EMBL/GenBank/DDBJ databases">
        <authorList>
            <consortium name="Pathogen Informatics"/>
        </authorList>
    </citation>
    <scope>NUCLEOTIDE SEQUENCE [LARGE SCALE GENOMIC DNA]</scope>
</reference>
<name>A0A0M3JMJ6_ANISI</name>
<protein>
    <submittedName>
        <fullName evidence="3">Ovule protein</fullName>
    </submittedName>
</protein>
<evidence type="ECO:0000313" key="1">
    <source>
        <dbReference type="EMBL" id="VDK33331.1"/>
    </source>
</evidence>